<dbReference type="RefSeq" id="WP_354636086.1">
    <property type="nucleotide sequence ID" value="NZ_CP159837.1"/>
</dbReference>
<accession>A0AAU8JKF6</accession>
<dbReference type="AlphaFoldDB" id="A0AAU8JKF6"/>
<reference evidence="1" key="1">
    <citation type="submission" date="2024-07" db="EMBL/GenBank/DDBJ databases">
        <authorList>
            <person name="Kim Y.J."/>
            <person name="Jeong J.Y."/>
        </authorList>
    </citation>
    <scope>NUCLEOTIDE SEQUENCE</scope>
    <source>
        <strain evidence="1">GIHE-MW2</strain>
    </source>
</reference>
<evidence type="ECO:0000313" key="1">
    <source>
        <dbReference type="EMBL" id="XCM39262.1"/>
    </source>
</evidence>
<dbReference type="EMBL" id="CP159837">
    <property type="protein sequence ID" value="XCM39262.1"/>
    <property type="molecule type" value="Genomic_DNA"/>
</dbReference>
<protein>
    <submittedName>
        <fullName evidence="1">Uncharacterized protein</fullName>
    </submittedName>
</protein>
<sequence length="44" mass="5261">MTQINYLHSRRNAPYKLKQTSKETGLETGFLKETRFLDWVTKMV</sequence>
<name>A0AAU8JKF6_9CYAN</name>
<proteinExistence type="predicted"/>
<organism evidence="1">
    <name type="scientific">Planktothricoides raciborskii GIHE-MW2</name>
    <dbReference type="NCBI Taxonomy" id="2792601"/>
    <lineage>
        <taxon>Bacteria</taxon>
        <taxon>Bacillati</taxon>
        <taxon>Cyanobacteriota</taxon>
        <taxon>Cyanophyceae</taxon>
        <taxon>Oscillatoriophycideae</taxon>
        <taxon>Oscillatoriales</taxon>
        <taxon>Oscillatoriaceae</taxon>
        <taxon>Planktothricoides</taxon>
    </lineage>
</organism>
<gene>
    <name evidence="1" type="ORF">ABWT76_002168</name>
</gene>